<reference evidence="1" key="2">
    <citation type="submission" date="2021-04" db="EMBL/GenBank/DDBJ databases">
        <authorList>
            <person name="Gilroy R."/>
        </authorList>
    </citation>
    <scope>NUCLEOTIDE SEQUENCE</scope>
    <source>
        <strain evidence="1">USAMLcec2-132</strain>
    </source>
</reference>
<keyword evidence="1" id="KW-0378">Hydrolase</keyword>
<dbReference type="AlphaFoldDB" id="A0A9D2NIU8"/>
<protein>
    <submittedName>
        <fullName evidence="1">SGNH/GDSL hydrolase family protein</fullName>
    </submittedName>
</protein>
<dbReference type="GO" id="GO:0016787">
    <property type="term" value="F:hydrolase activity"/>
    <property type="evidence" value="ECO:0007669"/>
    <property type="project" value="UniProtKB-KW"/>
</dbReference>
<evidence type="ECO:0000313" key="2">
    <source>
        <dbReference type="Proteomes" id="UP000823891"/>
    </source>
</evidence>
<reference evidence="1" key="1">
    <citation type="journal article" date="2021" name="PeerJ">
        <title>Extensive microbial diversity within the chicken gut microbiome revealed by metagenomics and culture.</title>
        <authorList>
            <person name="Gilroy R."/>
            <person name="Ravi A."/>
            <person name="Getino M."/>
            <person name="Pursley I."/>
            <person name="Horton D.L."/>
            <person name="Alikhan N.F."/>
            <person name="Baker D."/>
            <person name="Gharbi K."/>
            <person name="Hall N."/>
            <person name="Watson M."/>
            <person name="Adriaenssens E.M."/>
            <person name="Foster-Nyarko E."/>
            <person name="Jarju S."/>
            <person name="Secka A."/>
            <person name="Antonio M."/>
            <person name="Oren A."/>
            <person name="Chaudhuri R.R."/>
            <person name="La Ragione R."/>
            <person name="Hildebrand F."/>
            <person name="Pallen M.J."/>
        </authorList>
    </citation>
    <scope>NUCLEOTIDE SEQUENCE</scope>
    <source>
        <strain evidence="1">USAMLcec2-132</strain>
    </source>
</reference>
<dbReference type="EMBL" id="DWWS01000047">
    <property type="protein sequence ID" value="HJC24730.1"/>
    <property type="molecule type" value="Genomic_DNA"/>
</dbReference>
<name>A0A9D2NIU8_9FIRM</name>
<dbReference type="Proteomes" id="UP000823891">
    <property type="component" value="Unassembled WGS sequence"/>
</dbReference>
<evidence type="ECO:0000313" key="1">
    <source>
        <dbReference type="EMBL" id="HJC24730.1"/>
    </source>
</evidence>
<proteinExistence type="predicted"/>
<comment type="caution">
    <text evidence="1">The sequence shown here is derived from an EMBL/GenBank/DDBJ whole genome shotgun (WGS) entry which is preliminary data.</text>
</comment>
<accession>A0A9D2NIU8</accession>
<gene>
    <name evidence="1" type="ORF">H9761_13665</name>
</gene>
<organism evidence="1 2">
    <name type="scientific">Candidatus Eisenbergiella merdavium</name>
    <dbReference type="NCBI Taxonomy" id="2838551"/>
    <lineage>
        <taxon>Bacteria</taxon>
        <taxon>Bacillati</taxon>
        <taxon>Bacillota</taxon>
        <taxon>Clostridia</taxon>
        <taxon>Lachnospirales</taxon>
        <taxon>Lachnospiraceae</taxon>
        <taxon>Eisenbergiella</taxon>
    </lineage>
</organism>
<sequence>MYEKFIRRFFLAAVVLLLLAAGLVFVFDPFFHYHEPLGPLKAVLTKKEYQVPGTLRNFSYDSVIAGSSTAENFNNRWFDEAFGTQSVKAIKSSGVTAQLDYYVRLALQERELKYVFYSLDLFALSGDPETEFPDESMPLYLYDDNPFTDVKYLLNKDVIFEDIPYLLAETFLDDYDEGASYNWAQYHTFSRSDALANYGRPEEISPEKTEGEYRPFIDGNVDILERMVQENPDTVFYIFYPPYSLLWWDNMIRSGQLEQSLYAARASMERLLGYENVRMYYFQNEEDVILDLDLYMDPIHFNEDINRWMVEEMAQGNYRLTPENYRKELEKMEGIAERIRTDYDILTD</sequence>